<evidence type="ECO:0000256" key="1">
    <source>
        <dbReference type="ARBA" id="ARBA00013860"/>
    </source>
</evidence>
<keyword evidence="6 7" id="KW-0804">Transcription</keyword>
<comment type="subunit">
    <text evidence="7">Forms oligomers.</text>
</comment>
<reference evidence="9 10" key="1">
    <citation type="journal article" date="2016" name="Nat. Commun.">
        <title>Thousands of microbial genomes shed light on interconnected biogeochemical processes in an aquifer system.</title>
        <authorList>
            <person name="Anantharaman K."/>
            <person name="Brown C.T."/>
            <person name="Hug L.A."/>
            <person name="Sharon I."/>
            <person name="Castelle C.J."/>
            <person name="Probst A.J."/>
            <person name="Thomas B.C."/>
            <person name="Singh A."/>
            <person name="Wilkins M.J."/>
            <person name="Karaoz U."/>
            <person name="Brodie E.L."/>
            <person name="Williams K.H."/>
            <person name="Hubbard S.S."/>
            <person name="Banfield J.F."/>
        </authorList>
    </citation>
    <scope>NUCLEOTIDE SEQUENCE [LARGE SCALE GENOMIC DNA]</scope>
</reference>
<accession>A0A1G2Q5T8</accession>
<dbReference type="SUPFAM" id="SSF89447">
    <property type="entry name" value="AbrB/MazE/MraZ-like"/>
    <property type="match status" value="1"/>
</dbReference>
<dbReference type="GO" id="GO:0051301">
    <property type="term" value="P:cell division"/>
    <property type="evidence" value="ECO:0007669"/>
    <property type="project" value="UniProtKB-KW"/>
</dbReference>
<dbReference type="InterPro" id="IPR003444">
    <property type="entry name" value="MraZ"/>
</dbReference>
<dbReference type="PROSITE" id="PS51740">
    <property type="entry name" value="SPOVT_ABRB"/>
    <property type="match status" value="2"/>
</dbReference>
<evidence type="ECO:0000313" key="10">
    <source>
        <dbReference type="Proteomes" id="UP000177575"/>
    </source>
</evidence>
<evidence type="ECO:0000256" key="4">
    <source>
        <dbReference type="ARBA" id="ARBA00023015"/>
    </source>
</evidence>
<dbReference type="AlphaFoldDB" id="A0A1G2Q5T8"/>
<protein>
    <recommendedName>
        <fullName evidence="1 7">Transcriptional regulator MraZ</fullName>
    </recommendedName>
</protein>
<feature type="domain" description="SpoVT-AbrB" evidence="8">
    <location>
        <begin position="76"/>
        <end position="119"/>
    </location>
</feature>
<dbReference type="HAMAP" id="MF_01008">
    <property type="entry name" value="MraZ"/>
    <property type="match status" value="1"/>
</dbReference>
<dbReference type="PANTHER" id="PTHR34701">
    <property type="entry name" value="TRANSCRIPTIONAL REGULATOR MRAZ"/>
    <property type="match status" value="1"/>
</dbReference>
<dbReference type="NCBIfam" id="TIGR00242">
    <property type="entry name" value="division/cell wall cluster transcriptional repressor MraZ"/>
    <property type="match status" value="1"/>
</dbReference>
<comment type="subcellular location">
    <subcellularLocation>
        <location evidence="7">Cytoplasm</location>
        <location evidence="7">Nucleoid</location>
    </subcellularLocation>
</comment>
<evidence type="ECO:0000256" key="2">
    <source>
        <dbReference type="ARBA" id="ARBA00022490"/>
    </source>
</evidence>
<feature type="domain" description="SpoVT-AbrB" evidence="8">
    <location>
        <begin position="5"/>
        <end position="47"/>
    </location>
</feature>
<evidence type="ECO:0000259" key="8">
    <source>
        <dbReference type="PROSITE" id="PS51740"/>
    </source>
</evidence>
<dbReference type="InterPro" id="IPR020603">
    <property type="entry name" value="MraZ_dom"/>
</dbReference>
<dbReference type="GO" id="GO:0003700">
    <property type="term" value="F:DNA-binding transcription factor activity"/>
    <property type="evidence" value="ECO:0007669"/>
    <property type="project" value="UniProtKB-UniRule"/>
</dbReference>
<evidence type="ECO:0000313" key="9">
    <source>
        <dbReference type="EMBL" id="OHA55940.1"/>
    </source>
</evidence>
<dbReference type="InterPro" id="IPR035644">
    <property type="entry name" value="MraZ_C"/>
</dbReference>
<dbReference type="Gene3D" id="3.40.1550.20">
    <property type="entry name" value="Transcriptional regulator MraZ domain"/>
    <property type="match status" value="1"/>
</dbReference>
<dbReference type="Proteomes" id="UP000177575">
    <property type="component" value="Unassembled WGS sequence"/>
</dbReference>
<keyword evidence="4 7" id="KW-0805">Transcription regulation</keyword>
<dbReference type="GO" id="GO:0009295">
    <property type="term" value="C:nucleoid"/>
    <property type="evidence" value="ECO:0007669"/>
    <property type="project" value="UniProtKB-SubCell"/>
</dbReference>
<evidence type="ECO:0000256" key="3">
    <source>
        <dbReference type="ARBA" id="ARBA00022737"/>
    </source>
</evidence>
<organism evidence="9 10">
    <name type="scientific">Candidatus Veblenbacteria bacterium RIFOXYB1_FULL_43_13</name>
    <dbReference type="NCBI Taxonomy" id="1802426"/>
    <lineage>
        <taxon>Bacteria</taxon>
        <taxon>Candidatus Vebleniibacteriota</taxon>
    </lineage>
</organism>
<evidence type="ECO:0000256" key="5">
    <source>
        <dbReference type="ARBA" id="ARBA00023125"/>
    </source>
</evidence>
<dbReference type="GO" id="GO:2000143">
    <property type="term" value="P:negative regulation of DNA-templated transcription initiation"/>
    <property type="evidence" value="ECO:0007669"/>
    <property type="project" value="TreeGrafter"/>
</dbReference>
<keyword evidence="3" id="KW-0677">Repeat</keyword>
<dbReference type="CDD" id="cd16321">
    <property type="entry name" value="MraZ_C"/>
    <property type="match status" value="1"/>
</dbReference>
<dbReference type="InterPro" id="IPR035642">
    <property type="entry name" value="MraZ_N"/>
</dbReference>
<evidence type="ECO:0000256" key="6">
    <source>
        <dbReference type="ARBA" id="ARBA00023163"/>
    </source>
</evidence>
<dbReference type="GO" id="GO:0000976">
    <property type="term" value="F:transcription cis-regulatory region binding"/>
    <property type="evidence" value="ECO:0007669"/>
    <property type="project" value="TreeGrafter"/>
</dbReference>
<dbReference type="Pfam" id="PF02381">
    <property type="entry name" value="MraZ"/>
    <property type="match status" value="2"/>
</dbReference>
<dbReference type="InterPro" id="IPR007159">
    <property type="entry name" value="SpoVT-AbrB_dom"/>
</dbReference>
<comment type="similarity">
    <text evidence="7">Belongs to the MraZ family.</text>
</comment>
<dbReference type="InterPro" id="IPR038619">
    <property type="entry name" value="MraZ_sf"/>
</dbReference>
<comment type="caution">
    <text evidence="9">The sequence shown here is derived from an EMBL/GenBank/DDBJ whole genome shotgun (WGS) entry which is preliminary data.</text>
</comment>
<dbReference type="InterPro" id="IPR037914">
    <property type="entry name" value="SpoVT-AbrB_sf"/>
</dbReference>
<dbReference type="CDD" id="cd16320">
    <property type="entry name" value="MraZ_N"/>
    <property type="match status" value="1"/>
</dbReference>
<dbReference type="GO" id="GO:0005737">
    <property type="term" value="C:cytoplasm"/>
    <property type="evidence" value="ECO:0007669"/>
    <property type="project" value="UniProtKB-UniRule"/>
</dbReference>
<sequence>MFIGEYQHSLDGKGRLQVPVKFRSDLKVGAVVTRGLDSCLFLYTKHSWEELAKKLAGLPIARSKTRAFARLMLAGAMDVEIDSQGRILLPDYLRKYAGIKRQVVVAGLYNRLELWDNARWQNYKRATEKTSGDIAEALAELGV</sequence>
<keyword evidence="9" id="KW-0131">Cell cycle</keyword>
<proteinExistence type="inferred from homology"/>
<keyword evidence="5 7" id="KW-0238">DNA-binding</keyword>
<dbReference type="EMBL" id="MHTC01000001">
    <property type="protein sequence ID" value="OHA55940.1"/>
    <property type="molecule type" value="Genomic_DNA"/>
</dbReference>
<keyword evidence="9" id="KW-0132">Cell division</keyword>
<dbReference type="PANTHER" id="PTHR34701:SF1">
    <property type="entry name" value="TRANSCRIPTIONAL REGULATOR MRAZ"/>
    <property type="match status" value="1"/>
</dbReference>
<keyword evidence="2 7" id="KW-0963">Cytoplasm</keyword>
<gene>
    <name evidence="7" type="primary">mraZ</name>
    <name evidence="9" type="ORF">A2388_00155</name>
</gene>
<evidence type="ECO:0000256" key="7">
    <source>
        <dbReference type="HAMAP-Rule" id="MF_01008"/>
    </source>
</evidence>
<name>A0A1G2Q5T8_9BACT</name>